<dbReference type="InterPro" id="IPR023779">
    <property type="entry name" value="Chromodomain_CS"/>
</dbReference>
<evidence type="ECO:0000313" key="7">
    <source>
        <dbReference type="Proteomes" id="UP000757232"/>
    </source>
</evidence>
<feature type="domain" description="Integrase catalytic" evidence="5">
    <location>
        <begin position="1"/>
        <end position="151"/>
    </location>
</feature>
<dbReference type="PANTHER" id="PTHR37984">
    <property type="entry name" value="PROTEIN CBG26694"/>
    <property type="match status" value="1"/>
</dbReference>
<dbReference type="CDD" id="cd00024">
    <property type="entry name" value="CD_CSD"/>
    <property type="match status" value="1"/>
</dbReference>
<keyword evidence="7" id="KW-1185">Reference proteome</keyword>
<dbReference type="Pfam" id="PF00385">
    <property type="entry name" value="Chromo"/>
    <property type="match status" value="1"/>
</dbReference>
<dbReference type="Pfam" id="PF24626">
    <property type="entry name" value="SH3_Tf2-1"/>
    <property type="match status" value="1"/>
</dbReference>
<dbReference type="AlphaFoldDB" id="A0A9Q5I2S2"/>
<sequence length="458" mass="53460">MDYVTRLPTMSKGNNAILVVVDRFSKMGTFIPTTVNANSKTTADLMINYVYSKVGTPKTVISDRGPQFASRFTEQVNQALGIETKLSTAYHPQTDGQTERVNQEMEQLLRCYSSLQQDDWDEHLPMAEFAYNSRSHSSTGKTPFELVYGFQPELGFKLPIRGTQDYVAMRKKNQEDTIKVLEKAREAMKRFADRHRGLMPSFEVGNKVMLDGWNLTLLVPTRKLGDRNLGPYQIIAKHGLVNYELDLPKELRIHPVFYAGLLIPYQERKDPAQRTRPPPEVIAGETEYEVEAIQDMRKRHGKWEYQVKWLGYLEEENTWEPVEGLRNAPEKLREYHERNRWPDTIDLPSRKKIADIIDSTQRVIDIKKEDDEFLRTALGESVAQRVIKRRRYQSKTGIKQRDFGYPEWHKRHWRAAKRPFTRNKALPVRRWDLPEEKGNPSYKDWFWADSSDSECSEA</sequence>
<dbReference type="PROSITE" id="PS00598">
    <property type="entry name" value="CHROMO_1"/>
    <property type="match status" value="1"/>
</dbReference>
<dbReference type="PROSITE" id="PS50013">
    <property type="entry name" value="CHROMO_2"/>
    <property type="match status" value="1"/>
</dbReference>
<dbReference type="PANTHER" id="PTHR37984:SF15">
    <property type="entry name" value="INTEGRASE CATALYTIC DOMAIN-CONTAINING PROTEIN"/>
    <property type="match status" value="1"/>
</dbReference>
<accession>A0A9Q5I2S2</accession>
<dbReference type="GO" id="GO:0005634">
    <property type="term" value="C:nucleus"/>
    <property type="evidence" value="ECO:0007669"/>
    <property type="project" value="UniProtKB-SubCell"/>
</dbReference>
<dbReference type="SUPFAM" id="SSF54160">
    <property type="entry name" value="Chromo domain-like"/>
    <property type="match status" value="1"/>
</dbReference>
<dbReference type="GO" id="GO:0015074">
    <property type="term" value="P:DNA integration"/>
    <property type="evidence" value="ECO:0007669"/>
    <property type="project" value="InterPro"/>
</dbReference>
<dbReference type="InterPro" id="IPR001584">
    <property type="entry name" value="Integrase_cat-core"/>
</dbReference>
<evidence type="ECO:0000256" key="2">
    <source>
        <dbReference type="ARBA" id="ARBA00022884"/>
    </source>
</evidence>
<dbReference type="InterPro" id="IPR056924">
    <property type="entry name" value="SH3_Tf2-1"/>
</dbReference>
<dbReference type="Gene3D" id="2.40.50.40">
    <property type="match status" value="1"/>
</dbReference>
<dbReference type="InterPro" id="IPR016197">
    <property type="entry name" value="Chromo-like_dom_sf"/>
</dbReference>
<organism evidence="6 7">
    <name type="scientific">Sanghuangporus baumii</name>
    <name type="common">Phellinus baumii</name>
    <dbReference type="NCBI Taxonomy" id="108892"/>
    <lineage>
        <taxon>Eukaryota</taxon>
        <taxon>Fungi</taxon>
        <taxon>Dikarya</taxon>
        <taxon>Basidiomycota</taxon>
        <taxon>Agaricomycotina</taxon>
        <taxon>Agaricomycetes</taxon>
        <taxon>Hymenochaetales</taxon>
        <taxon>Hymenochaetaceae</taxon>
        <taxon>Sanghuangporus</taxon>
    </lineage>
</organism>
<dbReference type="EMBL" id="LNZH02000141">
    <property type="protein sequence ID" value="OCB90142.1"/>
    <property type="molecule type" value="Genomic_DNA"/>
</dbReference>
<dbReference type="PROSITE" id="PS50994">
    <property type="entry name" value="INTEGRASE"/>
    <property type="match status" value="1"/>
</dbReference>
<keyword evidence="3" id="KW-0539">Nucleus</keyword>
<evidence type="ECO:0000259" key="5">
    <source>
        <dbReference type="PROSITE" id="PS50994"/>
    </source>
</evidence>
<evidence type="ECO:0000256" key="1">
    <source>
        <dbReference type="ARBA" id="ARBA00004123"/>
    </source>
</evidence>
<dbReference type="SUPFAM" id="SSF53098">
    <property type="entry name" value="Ribonuclease H-like"/>
    <property type="match status" value="1"/>
</dbReference>
<dbReference type="SMART" id="SM00298">
    <property type="entry name" value="CHROMO"/>
    <property type="match status" value="1"/>
</dbReference>
<evidence type="ECO:0000256" key="3">
    <source>
        <dbReference type="ARBA" id="ARBA00023242"/>
    </source>
</evidence>
<evidence type="ECO:0008006" key="8">
    <source>
        <dbReference type="Google" id="ProtNLM"/>
    </source>
</evidence>
<dbReference type="Proteomes" id="UP000757232">
    <property type="component" value="Unassembled WGS sequence"/>
</dbReference>
<dbReference type="InterPro" id="IPR023780">
    <property type="entry name" value="Chromo_domain"/>
</dbReference>
<protein>
    <recommendedName>
        <fullName evidence="8">Polyprotein</fullName>
    </recommendedName>
</protein>
<dbReference type="FunFam" id="3.30.420.10:FF:000032">
    <property type="entry name" value="Retrovirus-related Pol polyprotein from transposon 297-like Protein"/>
    <property type="match status" value="1"/>
</dbReference>
<dbReference type="InterPro" id="IPR036397">
    <property type="entry name" value="RNaseH_sf"/>
</dbReference>
<reference evidence="6" key="1">
    <citation type="submission" date="2016-06" db="EMBL/GenBank/DDBJ databases">
        <title>Draft Genome sequence of the fungus Inonotus baumii.</title>
        <authorList>
            <person name="Zhu H."/>
            <person name="Lin W."/>
        </authorList>
    </citation>
    <scope>NUCLEOTIDE SEQUENCE</scope>
    <source>
        <strain evidence="6">821</strain>
    </source>
</reference>
<evidence type="ECO:0000259" key="4">
    <source>
        <dbReference type="PROSITE" id="PS50013"/>
    </source>
</evidence>
<proteinExistence type="predicted"/>
<comment type="subcellular location">
    <subcellularLocation>
        <location evidence="1">Nucleus</location>
    </subcellularLocation>
</comment>
<dbReference type="InterPro" id="IPR000953">
    <property type="entry name" value="Chromo/chromo_shadow_dom"/>
</dbReference>
<dbReference type="OrthoDB" id="2979653at2759"/>
<feature type="domain" description="Chromo" evidence="4">
    <location>
        <begin position="288"/>
        <end position="339"/>
    </location>
</feature>
<dbReference type="Gene3D" id="3.30.420.10">
    <property type="entry name" value="Ribonuclease H-like superfamily/Ribonuclease H"/>
    <property type="match status" value="1"/>
</dbReference>
<keyword evidence="2" id="KW-0694">RNA-binding</keyword>
<dbReference type="GO" id="GO:0003723">
    <property type="term" value="F:RNA binding"/>
    <property type="evidence" value="ECO:0007669"/>
    <property type="project" value="UniProtKB-KW"/>
</dbReference>
<dbReference type="InterPro" id="IPR050951">
    <property type="entry name" value="Retrovirus_Pol_polyprotein"/>
</dbReference>
<dbReference type="GO" id="GO:0006338">
    <property type="term" value="P:chromatin remodeling"/>
    <property type="evidence" value="ECO:0007669"/>
    <property type="project" value="UniProtKB-ARBA"/>
</dbReference>
<gene>
    <name evidence="6" type="ORF">A7U60_g2702</name>
</gene>
<evidence type="ECO:0000313" key="6">
    <source>
        <dbReference type="EMBL" id="OCB90142.1"/>
    </source>
</evidence>
<dbReference type="InterPro" id="IPR012337">
    <property type="entry name" value="RNaseH-like_sf"/>
</dbReference>
<comment type="caution">
    <text evidence="6">The sequence shown here is derived from an EMBL/GenBank/DDBJ whole genome shotgun (WGS) entry which is preliminary data.</text>
</comment>
<dbReference type="Pfam" id="PF00665">
    <property type="entry name" value="rve"/>
    <property type="match status" value="1"/>
</dbReference>
<name>A0A9Q5I2S2_SANBA</name>